<feature type="repeat" description="WD" evidence="3">
    <location>
        <begin position="415"/>
        <end position="446"/>
    </location>
</feature>
<reference evidence="5 6" key="1">
    <citation type="journal article" date="2009" name="Science">
        <title>Green evolution and dynamic adaptations revealed by genomes of the marine picoeukaryotes Micromonas.</title>
        <authorList>
            <person name="Worden A.Z."/>
            <person name="Lee J.H."/>
            <person name="Mock T."/>
            <person name="Rouze P."/>
            <person name="Simmons M.P."/>
            <person name="Aerts A.L."/>
            <person name="Allen A.E."/>
            <person name="Cuvelier M.L."/>
            <person name="Derelle E."/>
            <person name="Everett M.V."/>
            <person name="Foulon E."/>
            <person name="Grimwood J."/>
            <person name="Gundlach H."/>
            <person name="Henrissat B."/>
            <person name="Napoli C."/>
            <person name="McDonald S.M."/>
            <person name="Parker M.S."/>
            <person name="Rombauts S."/>
            <person name="Salamov A."/>
            <person name="Von Dassow P."/>
            <person name="Badger J.H."/>
            <person name="Coutinho P.M."/>
            <person name="Demir E."/>
            <person name="Dubchak I."/>
            <person name="Gentemann C."/>
            <person name="Eikrem W."/>
            <person name="Gready J.E."/>
            <person name="John U."/>
            <person name="Lanier W."/>
            <person name="Lindquist E.A."/>
            <person name="Lucas S."/>
            <person name="Mayer K.F."/>
            <person name="Moreau H."/>
            <person name="Not F."/>
            <person name="Otillar R."/>
            <person name="Panaud O."/>
            <person name="Pangilinan J."/>
            <person name="Paulsen I."/>
            <person name="Piegu B."/>
            <person name="Poliakov A."/>
            <person name="Robbens S."/>
            <person name="Schmutz J."/>
            <person name="Toulza E."/>
            <person name="Wyss T."/>
            <person name="Zelensky A."/>
            <person name="Zhou K."/>
            <person name="Armbrust E.V."/>
            <person name="Bhattacharya D."/>
            <person name="Goodenough U.W."/>
            <person name="Van de Peer Y."/>
            <person name="Grigoriev I.V."/>
        </authorList>
    </citation>
    <scope>NUCLEOTIDE SEQUENCE [LARGE SCALE GENOMIC DNA]</scope>
    <source>
        <strain evidence="6">RCC299 / NOUM17</strain>
    </source>
</reference>
<dbReference type="PRINTS" id="PR00320">
    <property type="entry name" value="GPROTEINBRPT"/>
</dbReference>
<dbReference type="CDD" id="cd00200">
    <property type="entry name" value="WD40"/>
    <property type="match status" value="1"/>
</dbReference>
<evidence type="ECO:0000313" key="6">
    <source>
        <dbReference type="Proteomes" id="UP000002009"/>
    </source>
</evidence>
<keyword evidence="2" id="KW-0677">Repeat</keyword>
<name>C1EFN1_MICCC</name>
<dbReference type="InterPro" id="IPR036285">
    <property type="entry name" value="PRP4-like_sf"/>
</dbReference>
<dbReference type="AlphaFoldDB" id="C1EFN1"/>
<dbReference type="FunFam" id="2.130.10.10:FF:000411">
    <property type="entry name" value="U4/U6 small nuclear ribonucleoprotein Prp4"/>
    <property type="match status" value="1"/>
</dbReference>
<dbReference type="FunCoup" id="C1EFN1">
    <property type="interactions" value="1739"/>
</dbReference>
<dbReference type="OrthoDB" id="540662at2759"/>
<feature type="repeat" description="WD" evidence="3">
    <location>
        <begin position="288"/>
        <end position="329"/>
    </location>
</feature>
<dbReference type="OMA" id="ARIDIAM"/>
<evidence type="ECO:0000256" key="2">
    <source>
        <dbReference type="ARBA" id="ARBA00022737"/>
    </source>
</evidence>
<feature type="repeat" description="WD" evidence="3">
    <location>
        <begin position="372"/>
        <end position="414"/>
    </location>
</feature>
<dbReference type="eggNOG" id="KOG0272">
    <property type="taxonomic scope" value="Eukaryota"/>
</dbReference>
<dbReference type="SMART" id="SM00320">
    <property type="entry name" value="WD40"/>
    <property type="match status" value="7"/>
</dbReference>
<evidence type="ECO:0000256" key="3">
    <source>
        <dbReference type="PROSITE-ProRule" id="PRU00221"/>
    </source>
</evidence>
<dbReference type="InterPro" id="IPR014906">
    <property type="entry name" value="PRP4-like"/>
</dbReference>
<feature type="non-terminal residue" evidence="5">
    <location>
        <position position="1"/>
    </location>
</feature>
<dbReference type="Pfam" id="PF08799">
    <property type="entry name" value="PRP4"/>
    <property type="match status" value="1"/>
</dbReference>
<proteinExistence type="predicted"/>
<accession>C1EFN1</accession>
<evidence type="ECO:0000256" key="1">
    <source>
        <dbReference type="ARBA" id="ARBA00022574"/>
    </source>
</evidence>
<dbReference type="SMART" id="SM00500">
    <property type="entry name" value="SFM"/>
    <property type="match status" value="1"/>
</dbReference>
<dbReference type="GO" id="GO:0046540">
    <property type="term" value="C:U4/U6 x U5 tri-snRNP complex"/>
    <property type="evidence" value="ECO:0007669"/>
    <property type="project" value="TreeGrafter"/>
</dbReference>
<dbReference type="InterPro" id="IPR015943">
    <property type="entry name" value="WD40/YVTN_repeat-like_dom_sf"/>
</dbReference>
<dbReference type="Gene3D" id="4.10.280.110">
    <property type="entry name" value="Pre-mRNA processing factor 4 domain"/>
    <property type="match status" value="1"/>
</dbReference>
<protein>
    <recommendedName>
        <fullName evidence="4">Pre-mRNA processing factor 4 (PRP4)-like domain-containing protein</fullName>
    </recommendedName>
</protein>
<feature type="repeat" description="WD" evidence="3">
    <location>
        <begin position="330"/>
        <end position="371"/>
    </location>
</feature>
<dbReference type="PANTHER" id="PTHR19846:SF0">
    <property type="entry name" value="PRE-MRNA PROCESSING FACTOR 4"/>
    <property type="match status" value="1"/>
</dbReference>
<dbReference type="InterPro" id="IPR019775">
    <property type="entry name" value="WD40_repeat_CS"/>
</dbReference>
<dbReference type="PROSITE" id="PS50294">
    <property type="entry name" value="WD_REPEATS_REGION"/>
    <property type="match status" value="4"/>
</dbReference>
<feature type="domain" description="Pre-mRNA processing factor 4 (PRP4)-like" evidence="4">
    <location>
        <begin position="18"/>
        <end position="73"/>
    </location>
</feature>
<dbReference type="KEGG" id="mis:MICPUN_67596"/>
<dbReference type="Gene3D" id="2.130.10.10">
    <property type="entry name" value="YVTN repeat-like/Quinoprotein amine dehydrogenase"/>
    <property type="match status" value="3"/>
</dbReference>
<dbReference type="InterPro" id="IPR036322">
    <property type="entry name" value="WD40_repeat_dom_sf"/>
</dbReference>
<dbReference type="STRING" id="296587.C1EFN1"/>
<dbReference type="InterPro" id="IPR001680">
    <property type="entry name" value="WD40_rpt"/>
</dbReference>
<keyword evidence="1 3" id="KW-0853">WD repeat</keyword>
<keyword evidence="6" id="KW-1185">Reference proteome</keyword>
<dbReference type="GO" id="GO:0017070">
    <property type="term" value="F:U6 snRNA binding"/>
    <property type="evidence" value="ECO:0007669"/>
    <property type="project" value="TreeGrafter"/>
</dbReference>
<evidence type="ECO:0000313" key="5">
    <source>
        <dbReference type="EMBL" id="ACO67119.1"/>
    </source>
</evidence>
<dbReference type="GO" id="GO:0030621">
    <property type="term" value="F:U4 snRNA binding"/>
    <property type="evidence" value="ECO:0007669"/>
    <property type="project" value="TreeGrafter"/>
</dbReference>
<feature type="non-terminal residue" evidence="5">
    <location>
        <position position="446"/>
    </location>
</feature>
<evidence type="ECO:0000259" key="4">
    <source>
        <dbReference type="SMART" id="SM00500"/>
    </source>
</evidence>
<dbReference type="GeneID" id="8248790"/>
<dbReference type="EMBL" id="CP001331">
    <property type="protein sequence ID" value="ACO67119.1"/>
    <property type="molecule type" value="Genomic_DNA"/>
</dbReference>
<dbReference type="InterPro" id="IPR020472">
    <property type="entry name" value="WD40_PAC1"/>
</dbReference>
<dbReference type="InParanoid" id="C1EFN1"/>
<dbReference type="PANTHER" id="PTHR19846">
    <property type="entry name" value="WD40 REPEAT PROTEIN"/>
    <property type="match status" value="1"/>
</dbReference>
<dbReference type="SUPFAM" id="SSF158230">
    <property type="entry name" value="PRP4-like"/>
    <property type="match status" value="1"/>
</dbReference>
<dbReference type="RefSeq" id="XP_002505861.1">
    <property type="nucleotide sequence ID" value="XM_002505815.1"/>
</dbReference>
<dbReference type="SUPFAM" id="SSF50978">
    <property type="entry name" value="WD40 repeat-like"/>
    <property type="match status" value="1"/>
</dbReference>
<organism evidence="5 6">
    <name type="scientific">Micromonas commoda (strain RCC299 / NOUM17 / CCMP2709)</name>
    <name type="common">Picoplanktonic green alga</name>
    <dbReference type="NCBI Taxonomy" id="296587"/>
    <lineage>
        <taxon>Eukaryota</taxon>
        <taxon>Viridiplantae</taxon>
        <taxon>Chlorophyta</taxon>
        <taxon>Mamiellophyceae</taxon>
        <taxon>Mamiellales</taxon>
        <taxon>Mamiellaceae</taxon>
        <taxon>Micromonas</taxon>
    </lineage>
</organism>
<gene>
    <name evidence="5" type="ORF">MICPUN_67596</name>
</gene>
<dbReference type="PROSITE" id="PS50082">
    <property type="entry name" value="WD_REPEATS_2"/>
    <property type="match status" value="5"/>
</dbReference>
<dbReference type="PROSITE" id="PS00678">
    <property type="entry name" value="WD_REPEATS_1"/>
    <property type="match status" value="1"/>
</dbReference>
<sequence length="446" mass="48880">LLREFEQRRRQRSVAVTTDDSQVRKQLRALGEPITLFGEGPGDRRDRLRKKLAELDAQDGGELALPEEALVVEEQEVQKELFYTEGSANLMRARTAIASFSLPRAKARIERAKRRRADPEVDEVADLDAAAAATASFANETSQLGDGRPLSSVRFSTPDDGAMILSASWGGVARLWRRDGCEKIVTIRAHENRCTGADFHPSATLAQVEETAASGSSVSTTVSFGTACADGVAHLWSPGGKHLRTLKGHADRLGRMAFHPCGDYVATASFDKTWRLWSVETGEELLCQEGHSRPVYDLSFHPDGGLCATVGLEAHGRVWDLRSGKCVTTLVGHVKQCLSVDFSPNGFHIVTGSDDHTARIWDLRRRGCLYTVPAHSSLISSVRYEPKDGGFFATSSYDGTAQLYSSRDFSRINTLRGHEARVMCADVAPGGNELATVSYDRTLKLW</sequence>
<feature type="repeat" description="WD" evidence="3">
    <location>
        <begin position="246"/>
        <end position="287"/>
    </location>
</feature>
<dbReference type="Pfam" id="PF00400">
    <property type="entry name" value="WD40"/>
    <property type="match status" value="5"/>
</dbReference>
<dbReference type="GO" id="GO:0000398">
    <property type="term" value="P:mRNA splicing, via spliceosome"/>
    <property type="evidence" value="ECO:0007669"/>
    <property type="project" value="TreeGrafter"/>
</dbReference>
<dbReference type="Proteomes" id="UP000002009">
    <property type="component" value="Chromosome 13"/>
</dbReference>